<dbReference type="PROSITE" id="PS51564">
    <property type="entry name" value="SAM_ICMT"/>
    <property type="match status" value="1"/>
</dbReference>
<keyword evidence="9 10" id="KW-0472">Membrane</keyword>
<evidence type="ECO:0000256" key="2">
    <source>
        <dbReference type="ARBA" id="ARBA00009140"/>
    </source>
</evidence>
<dbReference type="InterPro" id="IPR007269">
    <property type="entry name" value="ICMT_MeTrfase"/>
</dbReference>
<evidence type="ECO:0000256" key="9">
    <source>
        <dbReference type="ARBA" id="ARBA00023136"/>
    </source>
</evidence>
<dbReference type="PANTHER" id="PTHR12714:SF9">
    <property type="entry name" value="PROTEIN-S-ISOPRENYLCYSTEINE O-METHYLTRANSFERASE"/>
    <property type="match status" value="1"/>
</dbReference>
<dbReference type="OrthoDB" id="422086at2759"/>
<keyword evidence="12" id="KW-1185">Reference proteome</keyword>
<feature type="transmembrane region" description="Helical" evidence="10">
    <location>
        <begin position="61"/>
        <end position="82"/>
    </location>
</feature>
<comment type="catalytic activity">
    <reaction evidence="10">
        <text>[protein]-C-terminal S-[(2E,6E)-farnesyl]-L-cysteine + S-adenosyl-L-methionine = [protein]-C-terminal S-[(2E,6E)-farnesyl]-L-cysteine methyl ester + S-adenosyl-L-homocysteine</text>
        <dbReference type="Rhea" id="RHEA:21672"/>
        <dbReference type="Rhea" id="RHEA-COMP:12125"/>
        <dbReference type="Rhea" id="RHEA-COMP:12126"/>
        <dbReference type="ChEBI" id="CHEBI:57856"/>
        <dbReference type="ChEBI" id="CHEBI:59789"/>
        <dbReference type="ChEBI" id="CHEBI:90510"/>
        <dbReference type="ChEBI" id="CHEBI:90511"/>
        <dbReference type="EC" id="2.1.1.100"/>
    </reaction>
</comment>
<keyword evidence="5 11" id="KW-0808">Transferase</keyword>
<dbReference type="GO" id="GO:0005789">
    <property type="term" value="C:endoplasmic reticulum membrane"/>
    <property type="evidence" value="ECO:0007669"/>
    <property type="project" value="UniProtKB-SubCell"/>
</dbReference>
<name>A0A1C7M078_GRIFR</name>
<evidence type="ECO:0000256" key="8">
    <source>
        <dbReference type="ARBA" id="ARBA00022989"/>
    </source>
</evidence>
<dbReference type="STRING" id="5627.A0A1C7M078"/>
<keyword evidence="8 10" id="KW-1133">Transmembrane helix</keyword>
<evidence type="ECO:0000256" key="4">
    <source>
        <dbReference type="ARBA" id="ARBA00022603"/>
    </source>
</evidence>
<dbReference type="Proteomes" id="UP000092993">
    <property type="component" value="Unassembled WGS sequence"/>
</dbReference>
<keyword evidence="7 10" id="KW-0812">Transmembrane</keyword>
<dbReference type="Pfam" id="PF04140">
    <property type="entry name" value="ICMT"/>
    <property type="match status" value="1"/>
</dbReference>
<evidence type="ECO:0000256" key="6">
    <source>
        <dbReference type="ARBA" id="ARBA00022691"/>
    </source>
</evidence>
<evidence type="ECO:0000256" key="3">
    <source>
        <dbReference type="ARBA" id="ARBA00012151"/>
    </source>
</evidence>
<gene>
    <name evidence="11" type="primary">ICMT_0</name>
    <name evidence="11" type="ORF">A0H81_09956</name>
</gene>
<comment type="caution">
    <text evidence="11">The sequence shown here is derived from an EMBL/GenBank/DDBJ whole genome shotgun (WGS) entry which is preliminary data.</text>
</comment>
<evidence type="ECO:0000256" key="7">
    <source>
        <dbReference type="ARBA" id="ARBA00022692"/>
    </source>
</evidence>
<feature type="non-terminal residue" evidence="11">
    <location>
        <position position="1"/>
    </location>
</feature>
<evidence type="ECO:0000313" key="12">
    <source>
        <dbReference type="Proteomes" id="UP000092993"/>
    </source>
</evidence>
<dbReference type="PANTHER" id="PTHR12714">
    <property type="entry name" value="PROTEIN-S ISOPRENYLCYSTEINE O-METHYLTRANSFERASE"/>
    <property type="match status" value="1"/>
</dbReference>
<reference evidence="11 12" key="1">
    <citation type="submission" date="2016-03" db="EMBL/GenBank/DDBJ databases">
        <title>Whole genome sequencing of Grifola frondosa 9006-11.</title>
        <authorList>
            <person name="Min B."/>
            <person name="Park H."/>
            <person name="Kim J.-G."/>
            <person name="Cho H."/>
            <person name="Oh Y.-L."/>
            <person name="Kong W.-S."/>
            <person name="Choi I.-G."/>
        </authorList>
    </citation>
    <scope>NUCLEOTIDE SEQUENCE [LARGE SCALE GENOMIC DNA]</scope>
    <source>
        <strain evidence="11 12">9006-11</strain>
    </source>
</reference>
<comment type="subcellular location">
    <subcellularLocation>
        <location evidence="10">Endoplasmic reticulum membrane</location>
        <topology evidence="10">Multi-pass membrane protein</topology>
    </subcellularLocation>
    <subcellularLocation>
        <location evidence="1">Membrane</location>
        <topology evidence="1">Multi-pass membrane protein</topology>
    </subcellularLocation>
</comment>
<dbReference type="EMBL" id="LUGG01000014">
    <property type="protein sequence ID" value="OBZ70302.1"/>
    <property type="molecule type" value="Genomic_DNA"/>
</dbReference>
<dbReference type="Gene3D" id="1.20.120.1630">
    <property type="match status" value="1"/>
</dbReference>
<protein>
    <recommendedName>
        <fullName evidence="3 10">Protein-S-isoprenylcysteine O-methyltransferase</fullName>
        <ecNumber evidence="3 10">2.1.1.100</ecNumber>
    </recommendedName>
</protein>
<dbReference type="GO" id="GO:0032259">
    <property type="term" value="P:methylation"/>
    <property type="evidence" value="ECO:0007669"/>
    <property type="project" value="UniProtKB-KW"/>
</dbReference>
<proteinExistence type="inferred from homology"/>
<sequence length="276" mass="31529">PAPSPHRRRESRIEIYMKSKIDMDGFDQRLRQRTTASPNPLYTIPVDVAPYARGVIPNTPLAASTTSFLLGALFSFGLLLFITGGFEGSWWSTYQLGFFLAAWSAFHWGEFAVTAGWNPEKCSIDSFLLENGALYHVAHSVALLEYLITLYFKPSFKSHAYVSSAALGQTLRSIAMIHAGSNFSHAVAHRKLESHVLVTNGIYKWFRHPSYTGFFYWALGTQLVLQNPVSFLFFMVVLWRFFYYRIKSEEVSLIRFFGDDYRRYRSAVGTKIPFIP</sequence>
<evidence type="ECO:0000256" key="5">
    <source>
        <dbReference type="ARBA" id="ARBA00022679"/>
    </source>
</evidence>
<keyword evidence="10" id="KW-0256">Endoplasmic reticulum</keyword>
<comment type="similarity">
    <text evidence="2 10">Belongs to the class VI-like SAM-binding methyltransferase superfamily. Isoprenylcysteine carboxyl methyltransferase family.</text>
</comment>
<accession>A0A1C7M078</accession>
<keyword evidence="4 10" id="KW-0489">Methyltransferase</keyword>
<dbReference type="AlphaFoldDB" id="A0A1C7M078"/>
<feature type="transmembrane region" description="Helical" evidence="10">
    <location>
        <begin position="214"/>
        <end position="239"/>
    </location>
</feature>
<dbReference type="InterPro" id="IPR025770">
    <property type="entry name" value="PPMT_MeTrfase"/>
</dbReference>
<organism evidence="11 12">
    <name type="scientific">Grifola frondosa</name>
    <name type="common">Maitake</name>
    <name type="synonym">Polyporus frondosus</name>
    <dbReference type="NCBI Taxonomy" id="5627"/>
    <lineage>
        <taxon>Eukaryota</taxon>
        <taxon>Fungi</taxon>
        <taxon>Dikarya</taxon>
        <taxon>Basidiomycota</taxon>
        <taxon>Agaricomycotina</taxon>
        <taxon>Agaricomycetes</taxon>
        <taxon>Polyporales</taxon>
        <taxon>Grifolaceae</taxon>
        <taxon>Grifola</taxon>
    </lineage>
</organism>
<dbReference type="OMA" id="IKREEAY"/>
<keyword evidence="6 10" id="KW-0949">S-adenosyl-L-methionine</keyword>
<dbReference type="EC" id="2.1.1.100" evidence="3 10"/>
<evidence type="ECO:0000313" key="11">
    <source>
        <dbReference type="EMBL" id="OBZ70302.1"/>
    </source>
</evidence>
<evidence type="ECO:0000256" key="10">
    <source>
        <dbReference type="RuleBase" id="RU362022"/>
    </source>
</evidence>
<dbReference type="GO" id="GO:0004671">
    <property type="term" value="F:protein C-terminal S-isoprenylcysteine carboxyl O-methyltransferase activity"/>
    <property type="evidence" value="ECO:0007669"/>
    <property type="project" value="UniProtKB-EC"/>
</dbReference>
<comment type="caution">
    <text evidence="10">Lacks conserved residue(s) required for the propagation of feature annotation.</text>
</comment>
<evidence type="ECO:0000256" key="1">
    <source>
        <dbReference type="ARBA" id="ARBA00004141"/>
    </source>
</evidence>